<feature type="binding site" evidence="9">
    <location>
        <position position="130"/>
    </location>
    <ligand>
        <name>substrate</name>
    </ligand>
</feature>
<dbReference type="NCBIfam" id="TIGR01662">
    <property type="entry name" value="HAD-SF-IIIA"/>
    <property type="match status" value="1"/>
</dbReference>
<dbReference type="InterPro" id="IPR023214">
    <property type="entry name" value="HAD_sf"/>
</dbReference>
<keyword evidence="2 7" id="KW-0963">Cytoplasm</keyword>
<feature type="site" description="Stabilizes the phosphoryl group" evidence="10">
    <location>
        <position position="52"/>
    </location>
</feature>
<feature type="binding site" evidence="9">
    <location>
        <begin position="103"/>
        <end position="104"/>
    </location>
    <ligand>
        <name>substrate</name>
    </ligand>
</feature>
<feature type="active site" description="Nucleophile" evidence="8">
    <location>
        <position position="8"/>
    </location>
</feature>
<feature type="binding site" evidence="9">
    <location>
        <begin position="52"/>
        <end position="55"/>
    </location>
    <ligand>
        <name>substrate</name>
    </ligand>
</feature>
<dbReference type="SUPFAM" id="SSF56784">
    <property type="entry name" value="HAD-like"/>
    <property type="match status" value="1"/>
</dbReference>
<sequence length="183" mass="20211">MDKVIFIDRDGVINVDLIGDYVKSWQEFKFEAGAVEALGQLEQAGFKIIVISNQAGVGEGIFPEKALWEVHEKMLKALTDAGVHIFASFYCLHAKNDPHCRCRKPKIGLFEQAAQKIGFDRSKTFFVGDKVTDIEAGKRFGLKTCFVRTGHGGQEEPLLTEALTPDLKADNLLKAVPSLVKSS</sequence>
<keyword evidence="11" id="KW-0460">Magnesium</keyword>
<dbReference type="Pfam" id="PF13242">
    <property type="entry name" value="Hydrolase_like"/>
    <property type="match status" value="1"/>
</dbReference>
<evidence type="ECO:0000256" key="11">
    <source>
        <dbReference type="PIRSR" id="PIRSR004682-4"/>
    </source>
</evidence>
<dbReference type="GO" id="GO:0005737">
    <property type="term" value="C:cytoplasm"/>
    <property type="evidence" value="ECO:0007669"/>
    <property type="project" value="UniProtKB-SubCell"/>
</dbReference>
<comment type="similarity">
    <text evidence="7">Belongs to the gmhB family.</text>
</comment>
<comment type="caution">
    <text evidence="12">The sequence shown here is derived from an EMBL/GenBank/DDBJ whole genome shotgun (WGS) entry which is preliminary data.</text>
</comment>
<name>A0A2H0LQD7_9BACT</name>
<accession>A0A2H0LQD7</accession>
<dbReference type="GO" id="GO:0016791">
    <property type="term" value="F:phosphatase activity"/>
    <property type="evidence" value="ECO:0007669"/>
    <property type="project" value="InterPro"/>
</dbReference>
<dbReference type="InterPro" id="IPR006543">
    <property type="entry name" value="Histidinol-phos"/>
</dbReference>
<evidence type="ECO:0000256" key="3">
    <source>
        <dbReference type="ARBA" id="ARBA00022723"/>
    </source>
</evidence>
<proteinExistence type="inferred from homology"/>
<feature type="binding site" evidence="11">
    <location>
        <position position="8"/>
    </location>
    <ligand>
        <name>Mg(2+)</name>
        <dbReference type="ChEBI" id="CHEBI:18420"/>
    </ligand>
</feature>
<keyword evidence="12" id="KW-0645">Protease</keyword>
<reference evidence="12 13" key="1">
    <citation type="submission" date="2017-09" db="EMBL/GenBank/DDBJ databases">
        <title>Depth-based differentiation of microbial function through sediment-hosted aquifers and enrichment of novel symbionts in the deep terrestrial subsurface.</title>
        <authorList>
            <person name="Probst A.J."/>
            <person name="Ladd B."/>
            <person name="Jarett J.K."/>
            <person name="Geller-Mcgrath D.E."/>
            <person name="Sieber C.M."/>
            <person name="Emerson J.B."/>
            <person name="Anantharaman K."/>
            <person name="Thomas B.C."/>
            <person name="Malmstrom R."/>
            <person name="Stieglmeier M."/>
            <person name="Klingl A."/>
            <person name="Woyke T."/>
            <person name="Ryan C.M."/>
            <person name="Banfield J.F."/>
        </authorList>
    </citation>
    <scope>NUCLEOTIDE SEQUENCE [LARGE SCALE GENOMIC DNA]</scope>
    <source>
        <strain evidence="12">CG11_big_fil_rev_8_21_14_0_20_45_26</strain>
    </source>
</reference>
<gene>
    <name evidence="12" type="ORF">COV74_04095</name>
</gene>
<dbReference type="PANTHER" id="PTHR42891">
    <property type="entry name" value="D-GLYCERO-BETA-D-MANNO-HEPTOSE-1,7-BISPHOSPHATE 7-PHOSPHATASE"/>
    <property type="match status" value="1"/>
</dbReference>
<evidence type="ECO:0000256" key="8">
    <source>
        <dbReference type="PIRSR" id="PIRSR004682-1"/>
    </source>
</evidence>
<evidence type="ECO:0000256" key="10">
    <source>
        <dbReference type="PIRSR" id="PIRSR004682-3"/>
    </source>
</evidence>
<evidence type="ECO:0000256" key="2">
    <source>
        <dbReference type="ARBA" id="ARBA00022490"/>
    </source>
</evidence>
<feature type="active site" description="Proton donor" evidence="8">
    <location>
        <position position="10"/>
    </location>
</feature>
<evidence type="ECO:0000256" key="5">
    <source>
        <dbReference type="ARBA" id="ARBA00023277"/>
    </source>
</evidence>
<dbReference type="InterPro" id="IPR004446">
    <property type="entry name" value="Heptose_bisP_phosphatase"/>
</dbReference>
<keyword evidence="5 7" id="KW-0119">Carbohydrate metabolism</keyword>
<dbReference type="PANTHER" id="PTHR42891:SF1">
    <property type="entry name" value="D-GLYCERO-BETA-D-MANNO-HEPTOSE-1,7-BISPHOSPHATE 7-PHOSPHATASE"/>
    <property type="match status" value="1"/>
</dbReference>
<feature type="binding site" evidence="11">
    <location>
        <position position="91"/>
    </location>
    <ligand>
        <name>Zn(2+)</name>
        <dbReference type="ChEBI" id="CHEBI:29105"/>
    </ligand>
</feature>
<evidence type="ECO:0000256" key="6">
    <source>
        <dbReference type="ARBA" id="ARBA00031828"/>
    </source>
</evidence>
<evidence type="ECO:0000256" key="9">
    <source>
        <dbReference type="PIRSR" id="PIRSR004682-2"/>
    </source>
</evidence>
<dbReference type="InterPro" id="IPR006549">
    <property type="entry name" value="HAD-SF_hydro_IIIA"/>
</dbReference>
<feature type="binding site" evidence="11">
    <location>
        <position position="130"/>
    </location>
    <ligand>
        <name>Mg(2+)</name>
        <dbReference type="ChEBI" id="CHEBI:18420"/>
    </ligand>
</feature>
<evidence type="ECO:0000256" key="4">
    <source>
        <dbReference type="ARBA" id="ARBA00022801"/>
    </source>
</evidence>
<feature type="binding site" evidence="9">
    <location>
        <begin position="8"/>
        <end position="10"/>
    </location>
    <ligand>
        <name>substrate</name>
    </ligand>
</feature>
<dbReference type="Proteomes" id="UP000230859">
    <property type="component" value="Unassembled WGS sequence"/>
</dbReference>
<evidence type="ECO:0000256" key="7">
    <source>
        <dbReference type="PIRNR" id="PIRNR004682"/>
    </source>
</evidence>
<dbReference type="GO" id="GO:0006508">
    <property type="term" value="P:proteolysis"/>
    <property type="evidence" value="ECO:0007669"/>
    <property type="project" value="UniProtKB-KW"/>
</dbReference>
<dbReference type="GO" id="GO:0005975">
    <property type="term" value="P:carbohydrate metabolic process"/>
    <property type="evidence" value="ECO:0007669"/>
    <property type="project" value="InterPro"/>
</dbReference>
<keyword evidence="11" id="KW-0862">Zinc</keyword>
<evidence type="ECO:0000313" key="12">
    <source>
        <dbReference type="EMBL" id="PIQ86566.1"/>
    </source>
</evidence>
<feature type="binding site" evidence="11">
    <location>
        <position position="102"/>
    </location>
    <ligand>
        <name>Zn(2+)</name>
        <dbReference type="ChEBI" id="CHEBI:29105"/>
    </ligand>
</feature>
<feature type="site" description="Stabilizes the phosphoryl group" evidence="10">
    <location>
        <position position="104"/>
    </location>
</feature>
<protein>
    <recommendedName>
        <fullName evidence="6 7">D,D-heptose 1,7-bisphosphate phosphatase</fullName>
        <ecNumber evidence="7">3.1.3.-</ecNumber>
    </recommendedName>
</protein>
<evidence type="ECO:0000256" key="1">
    <source>
        <dbReference type="ARBA" id="ARBA00004496"/>
    </source>
</evidence>
<dbReference type="EMBL" id="PCVY01000040">
    <property type="protein sequence ID" value="PIQ86566.1"/>
    <property type="molecule type" value="Genomic_DNA"/>
</dbReference>
<keyword evidence="3 11" id="KW-0479">Metal-binding</keyword>
<evidence type="ECO:0000313" key="13">
    <source>
        <dbReference type="Proteomes" id="UP000230859"/>
    </source>
</evidence>
<dbReference type="AlphaFoldDB" id="A0A2H0LQD7"/>
<comment type="subcellular location">
    <subcellularLocation>
        <location evidence="1 7">Cytoplasm</location>
    </subcellularLocation>
</comment>
<dbReference type="EC" id="3.1.3.-" evidence="7"/>
<dbReference type="Gene3D" id="3.40.50.1000">
    <property type="entry name" value="HAD superfamily/HAD-like"/>
    <property type="match status" value="1"/>
</dbReference>
<keyword evidence="4 7" id="KW-0378">Hydrolase</keyword>
<feature type="binding site" evidence="11">
    <location>
        <position position="93"/>
    </location>
    <ligand>
        <name>Zn(2+)</name>
        <dbReference type="ChEBI" id="CHEBI:29105"/>
    </ligand>
</feature>
<dbReference type="GO" id="GO:0046872">
    <property type="term" value="F:metal ion binding"/>
    <property type="evidence" value="ECO:0007669"/>
    <property type="project" value="UniProtKB-KW"/>
</dbReference>
<feature type="binding site" evidence="11">
    <location>
        <position position="129"/>
    </location>
    <ligand>
        <name>Mg(2+)</name>
        <dbReference type="ChEBI" id="CHEBI:18420"/>
    </ligand>
</feature>
<dbReference type="GO" id="GO:0008233">
    <property type="term" value="F:peptidase activity"/>
    <property type="evidence" value="ECO:0007669"/>
    <property type="project" value="UniProtKB-KW"/>
</dbReference>
<comment type="cofactor">
    <cofactor evidence="11">
        <name>Zn(2+)</name>
        <dbReference type="ChEBI" id="CHEBI:29105"/>
    </cofactor>
</comment>
<dbReference type="NCBIfam" id="TIGR01656">
    <property type="entry name" value="Histidinol-ppas"/>
    <property type="match status" value="1"/>
</dbReference>
<feature type="site" description="Contributes to substrate recognition" evidence="10">
    <location>
        <position position="103"/>
    </location>
</feature>
<feature type="binding site" evidence="11">
    <location>
        <position position="10"/>
    </location>
    <ligand>
        <name>Mg(2+)</name>
        <dbReference type="ChEBI" id="CHEBI:18420"/>
    </ligand>
</feature>
<dbReference type="InterPro" id="IPR036412">
    <property type="entry name" value="HAD-like_sf"/>
</dbReference>
<dbReference type="CDD" id="cd07503">
    <property type="entry name" value="HAD_HisB-N"/>
    <property type="match status" value="1"/>
</dbReference>
<organism evidence="12 13">
    <name type="scientific">Candidatus Abzuiibacterium crystallinum</name>
    <dbReference type="NCBI Taxonomy" id="1974748"/>
    <lineage>
        <taxon>Bacteria</taxon>
        <taxon>Pseudomonadati</taxon>
        <taxon>Candidatus Omnitrophota</taxon>
        <taxon>Candidatus Abzuiibacterium</taxon>
    </lineage>
</organism>
<dbReference type="PIRSF" id="PIRSF004682">
    <property type="entry name" value="GmhB"/>
    <property type="match status" value="1"/>
</dbReference>
<feature type="binding site" evidence="11">
    <location>
        <position position="100"/>
    </location>
    <ligand>
        <name>Zn(2+)</name>
        <dbReference type="ChEBI" id="CHEBI:29105"/>
    </ligand>
</feature>
<feature type="binding site" evidence="9">
    <location>
        <begin position="16"/>
        <end position="21"/>
    </location>
    <ligand>
        <name>substrate</name>
    </ligand>
</feature>
<comment type="cofactor">
    <cofactor evidence="11">
        <name>Mg(2+)</name>
        <dbReference type="ChEBI" id="CHEBI:18420"/>
    </cofactor>
</comment>